<dbReference type="AlphaFoldDB" id="A0A2I8F3B3"/>
<evidence type="ECO:0000313" key="2">
    <source>
        <dbReference type="EMBL" id="BCZ83000.1"/>
    </source>
</evidence>
<dbReference type="OrthoDB" id="513711at2"/>
<dbReference type="RefSeq" id="WP_007747667.1">
    <property type="nucleotide sequence ID" value="NZ_AP024957.1"/>
</dbReference>
<dbReference type="Gene3D" id="3.10.129.10">
    <property type="entry name" value="Hotdog Thioesterase"/>
    <property type="match status" value="1"/>
</dbReference>
<dbReference type="GeneID" id="55535051"/>
<reference evidence="2 4" key="2">
    <citation type="journal article" date="2022" name="Front. Microbiol.">
        <title>Identification and characterization of a novel class of self-sufficient cytochrome P450 hydroxylase involved in cyclohexanecarboxylate degradation in Paraburkholderia terrae strain KU-64.</title>
        <authorList>
            <person name="Yamamoto T."/>
            <person name="Hasegawa Y."/>
            <person name="Iwaki H."/>
        </authorList>
    </citation>
    <scope>NUCLEOTIDE SEQUENCE [LARGE SCALE GENOMIC DNA]</scope>
    <source>
        <strain evidence="2 4">KU-64</strain>
    </source>
</reference>
<dbReference type="InterPro" id="IPR029069">
    <property type="entry name" value="HotDog_dom_sf"/>
</dbReference>
<dbReference type="EMBL" id="CP026113">
    <property type="protein sequence ID" value="AUT66229.1"/>
    <property type="molecule type" value="Genomic_DNA"/>
</dbReference>
<evidence type="ECO:0000313" key="3">
    <source>
        <dbReference type="Proteomes" id="UP000243502"/>
    </source>
</evidence>
<evidence type="ECO:0000313" key="1">
    <source>
        <dbReference type="EMBL" id="AUT66229.1"/>
    </source>
</evidence>
<keyword evidence="4" id="KW-1185">Reference proteome</keyword>
<dbReference type="KEGG" id="pter:C2L65_40055"/>
<sequence length="165" mass="19437">MLTREAIPQVLSRTSELLSADNLEGAPQKTFHHVIDIYLKDSNAFMNTYFARYFEWQGVCRERWFHECIHNNLLAAGGTFVTKRAHQEYVQETFPFQRVDCYLNTFQVRQCSAYLLFRFCVDGRPVSHGYQQILFAGMDKRIRRFPEGIIERVKEYEVILPSVTN</sequence>
<gene>
    <name evidence="1" type="ORF">C2L65_40055</name>
    <name evidence="2" type="ORF">PTKU64_66750</name>
</gene>
<evidence type="ECO:0000313" key="4">
    <source>
        <dbReference type="Proteomes" id="UP001319874"/>
    </source>
</evidence>
<accession>A0A2I8F3B3</accession>
<protein>
    <submittedName>
        <fullName evidence="1">4-hydroxybenzoyl-CoA thioesterase</fullName>
    </submittedName>
</protein>
<dbReference type="SUPFAM" id="SSF54637">
    <property type="entry name" value="Thioesterase/thiol ester dehydrase-isomerase"/>
    <property type="match status" value="1"/>
</dbReference>
<dbReference type="Proteomes" id="UP000243502">
    <property type="component" value="Chromosome 3"/>
</dbReference>
<proteinExistence type="predicted"/>
<name>A0A2I8F3B3_9BURK</name>
<reference evidence="1 3" key="1">
    <citation type="submission" date="2018-01" db="EMBL/GenBank/DDBJ databases">
        <title>Species boundaries and ecological features among Paraburkholderia terrae DSMZ17804T, P. hospita DSMZ17164T and P. caribensis DSMZ13236T.</title>
        <authorList>
            <person name="Pratama A.A."/>
        </authorList>
    </citation>
    <scope>NUCLEOTIDE SEQUENCE [LARGE SCALE GENOMIC DNA]</scope>
    <source>
        <strain evidence="1 3">DSM 17804</strain>
    </source>
</reference>
<dbReference type="EMBL" id="AP024957">
    <property type="protein sequence ID" value="BCZ83000.1"/>
    <property type="molecule type" value="Genomic_DNA"/>
</dbReference>
<dbReference type="Proteomes" id="UP001319874">
    <property type="component" value="Chromosome 3"/>
</dbReference>
<organism evidence="1 3">
    <name type="scientific">Paraburkholderia terrae</name>
    <dbReference type="NCBI Taxonomy" id="311230"/>
    <lineage>
        <taxon>Bacteria</taxon>
        <taxon>Pseudomonadati</taxon>
        <taxon>Pseudomonadota</taxon>
        <taxon>Betaproteobacteria</taxon>
        <taxon>Burkholderiales</taxon>
        <taxon>Burkholderiaceae</taxon>
        <taxon>Paraburkholderia</taxon>
    </lineage>
</organism>
<dbReference type="Pfam" id="PF13279">
    <property type="entry name" value="4HBT_2"/>
    <property type="match status" value="1"/>
</dbReference>